<evidence type="ECO:0000259" key="5">
    <source>
        <dbReference type="PROSITE" id="PS50111"/>
    </source>
</evidence>
<protein>
    <recommendedName>
        <fullName evidence="5">Methyl-accepting transducer domain-containing protein</fullName>
    </recommendedName>
</protein>
<dbReference type="CDD" id="cd11386">
    <property type="entry name" value="MCP_signal"/>
    <property type="match status" value="1"/>
</dbReference>
<feature type="coiled-coil region" evidence="4">
    <location>
        <begin position="183"/>
        <end position="217"/>
    </location>
</feature>
<dbReference type="Proteomes" id="UP000284219">
    <property type="component" value="Unassembled WGS sequence"/>
</dbReference>
<sequence>MWPLKRNRNQLSNLDWVKSVNDQTVSIDLQQYHEIRKQMEMIQFDKKELQVIKSLESIVEKNIETIVSAFYNTILAIPHLKEIIDEHSSIDRLRNTLSGHMIEMFSGKIDEAFIQKRLRVAQAHVRIGLEPKWYIGAFQNLQSALFDIVNQHLTNREDSVLAGKAISKILNFEQQLVLAEYEKEHLRLREMQYEKVKEELKSKISATSEELVALTDQTNASVQQVSANVNEVNQAIQDSSHLSKETERLANYGQGMVEGLAGQMESIAGGADQMQEFVRKLDESSLEIRQIILLVQRIADQTHLLALNAAIEAARAGEHGRGFSVVADEVRKLAEESKGSVQEITELIQASFELTSEVTKSIAEVQNIVEAGLQGSTATQTTFDEILSSMSQSMDRIKQVERDAQELVQVVEGISQATTEVAESAESLNHLATNM</sequence>
<dbReference type="InterPro" id="IPR039379">
    <property type="entry name" value="Protoglobin_sensor_dom"/>
</dbReference>
<keyword evidence="4" id="KW-0175">Coiled coil</keyword>
<dbReference type="PROSITE" id="PS50111">
    <property type="entry name" value="CHEMOTAXIS_TRANSDUC_2"/>
    <property type="match status" value="1"/>
</dbReference>
<dbReference type="GO" id="GO:0006935">
    <property type="term" value="P:chemotaxis"/>
    <property type="evidence" value="ECO:0007669"/>
    <property type="project" value="InterPro"/>
</dbReference>
<dbReference type="CDD" id="cd01068">
    <property type="entry name" value="globin_sensor"/>
    <property type="match status" value="1"/>
</dbReference>
<comment type="caution">
    <text evidence="6">The sequence shown here is derived from an EMBL/GenBank/DDBJ whole genome shotgun (WGS) entry which is preliminary data.</text>
</comment>
<dbReference type="Gene3D" id="1.10.490.10">
    <property type="entry name" value="Globins"/>
    <property type="match status" value="1"/>
</dbReference>
<dbReference type="RefSeq" id="WP_120188572.1">
    <property type="nucleotide sequence ID" value="NZ_MCHY01000006.1"/>
</dbReference>
<dbReference type="SUPFAM" id="SSF46458">
    <property type="entry name" value="Globin-like"/>
    <property type="match status" value="1"/>
</dbReference>
<evidence type="ECO:0000256" key="3">
    <source>
        <dbReference type="PROSITE-ProRule" id="PRU00284"/>
    </source>
</evidence>
<feature type="domain" description="Methyl-accepting transducer" evidence="5">
    <location>
        <begin position="202"/>
        <end position="422"/>
    </location>
</feature>
<dbReference type="GO" id="GO:0019825">
    <property type="term" value="F:oxygen binding"/>
    <property type="evidence" value="ECO:0007669"/>
    <property type="project" value="InterPro"/>
</dbReference>
<dbReference type="InterPro" id="IPR004089">
    <property type="entry name" value="MCPsignal_dom"/>
</dbReference>
<dbReference type="InterPro" id="IPR044398">
    <property type="entry name" value="Globin-sensor_dom"/>
</dbReference>
<evidence type="ECO:0000256" key="2">
    <source>
        <dbReference type="ARBA" id="ARBA00029447"/>
    </source>
</evidence>
<keyword evidence="7" id="KW-1185">Reference proteome</keyword>
<dbReference type="AlphaFoldDB" id="A0A419SNQ8"/>
<dbReference type="InterPro" id="IPR012292">
    <property type="entry name" value="Globin/Proto"/>
</dbReference>
<dbReference type="EMBL" id="MCHY01000006">
    <property type="protein sequence ID" value="RKD25893.1"/>
    <property type="molecule type" value="Genomic_DNA"/>
</dbReference>
<dbReference type="PANTHER" id="PTHR32089:SF118">
    <property type="entry name" value="HEME-BASED AEROTACTIC TRANSDUCER HEMAT"/>
    <property type="match status" value="1"/>
</dbReference>
<dbReference type="Pfam" id="PF00015">
    <property type="entry name" value="MCPsignal"/>
    <property type="match status" value="1"/>
</dbReference>
<evidence type="ECO:0000256" key="1">
    <source>
        <dbReference type="ARBA" id="ARBA00023224"/>
    </source>
</evidence>
<feature type="coiled-coil region" evidence="4">
    <location>
        <begin position="390"/>
        <end position="417"/>
    </location>
</feature>
<dbReference type="Gene3D" id="1.10.287.950">
    <property type="entry name" value="Methyl-accepting chemotaxis protein"/>
    <property type="match status" value="1"/>
</dbReference>
<dbReference type="InterPro" id="IPR009050">
    <property type="entry name" value="Globin-like_sf"/>
</dbReference>
<proteinExistence type="inferred from homology"/>
<name>A0A419SNQ8_9BACL</name>
<dbReference type="PANTHER" id="PTHR32089">
    <property type="entry name" value="METHYL-ACCEPTING CHEMOTAXIS PROTEIN MCPB"/>
    <property type="match status" value="1"/>
</dbReference>
<dbReference type="GO" id="GO:0020037">
    <property type="term" value="F:heme binding"/>
    <property type="evidence" value="ECO:0007669"/>
    <property type="project" value="InterPro"/>
</dbReference>
<accession>A0A419SNQ8</accession>
<dbReference type="GO" id="GO:0016020">
    <property type="term" value="C:membrane"/>
    <property type="evidence" value="ECO:0007669"/>
    <property type="project" value="InterPro"/>
</dbReference>
<dbReference type="GO" id="GO:0004888">
    <property type="term" value="F:transmembrane signaling receptor activity"/>
    <property type="evidence" value="ECO:0007669"/>
    <property type="project" value="InterPro"/>
</dbReference>
<reference evidence="6 7" key="1">
    <citation type="submission" date="2016-08" db="EMBL/GenBank/DDBJ databases">
        <title>Novel Firmicute Genomes.</title>
        <authorList>
            <person name="Poppleton D.I."/>
            <person name="Gribaldo S."/>
        </authorList>
    </citation>
    <scope>NUCLEOTIDE SEQUENCE [LARGE SCALE GENOMIC DNA]</scope>
    <source>
        <strain evidence="6 7">RAOx-1</strain>
    </source>
</reference>
<gene>
    <name evidence="6" type="ORF">BEP19_02905</name>
</gene>
<comment type="similarity">
    <text evidence="2">Belongs to the methyl-accepting chemotaxis (MCP) protein family.</text>
</comment>
<evidence type="ECO:0000313" key="7">
    <source>
        <dbReference type="Proteomes" id="UP000284219"/>
    </source>
</evidence>
<dbReference type="GO" id="GO:0007165">
    <property type="term" value="P:signal transduction"/>
    <property type="evidence" value="ECO:0007669"/>
    <property type="project" value="UniProtKB-KW"/>
</dbReference>
<organism evidence="6 7">
    <name type="scientific">Ammoniphilus oxalaticus</name>
    <dbReference type="NCBI Taxonomy" id="66863"/>
    <lineage>
        <taxon>Bacteria</taxon>
        <taxon>Bacillati</taxon>
        <taxon>Bacillota</taxon>
        <taxon>Bacilli</taxon>
        <taxon>Bacillales</taxon>
        <taxon>Paenibacillaceae</taxon>
        <taxon>Aneurinibacillus group</taxon>
        <taxon>Ammoniphilus</taxon>
    </lineage>
</organism>
<dbReference type="SUPFAM" id="SSF58104">
    <property type="entry name" value="Methyl-accepting chemotaxis protein (MCP) signaling domain"/>
    <property type="match status" value="1"/>
</dbReference>
<dbReference type="InterPro" id="IPR004090">
    <property type="entry name" value="Chemotax_Me-accpt_rcpt"/>
</dbReference>
<dbReference type="Pfam" id="PF11563">
    <property type="entry name" value="Protoglobin"/>
    <property type="match status" value="1"/>
</dbReference>
<dbReference type="OrthoDB" id="266313at2"/>
<evidence type="ECO:0000256" key="4">
    <source>
        <dbReference type="SAM" id="Coils"/>
    </source>
</evidence>
<dbReference type="PRINTS" id="PR00260">
    <property type="entry name" value="CHEMTRNSDUCR"/>
</dbReference>
<keyword evidence="1 3" id="KW-0807">Transducer</keyword>
<dbReference type="SMART" id="SM00283">
    <property type="entry name" value="MA"/>
    <property type="match status" value="1"/>
</dbReference>
<evidence type="ECO:0000313" key="6">
    <source>
        <dbReference type="EMBL" id="RKD25893.1"/>
    </source>
</evidence>